<gene>
    <name evidence="2" type="ORF">OYT1_ch1936</name>
</gene>
<evidence type="ECO:0000256" key="1">
    <source>
        <dbReference type="SAM" id="Phobius"/>
    </source>
</evidence>
<proteinExistence type="predicted"/>
<dbReference type="OrthoDB" id="9791302at2"/>
<dbReference type="Proteomes" id="UP000033070">
    <property type="component" value="Chromosome"/>
</dbReference>
<evidence type="ECO:0000313" key="3">
    <source>
        <dbReference type="Proteomes" id="UP000033070"/>
    </source>
</evidence>
<keyword evidence="1" id="KW-0812">Transmembrane</keyword>
<dbReference type="STRING" id="1188319.OYT1_00928"/>
<accession>A0A2Z6GDM8</accession>
<keyword evidence="1" id="KW-1133">Transmembrane helix</keyword>
<dbReference type="KEGG" id="fam:OYT1_ch1936"/>
<feature type="transmembrane region" description="Helical" evidence="1">
    <location>
        <begin position="79"/>
        <end position="103"/>
    </location>
</feature>
<evidence type="ECO:0008006" key="4">
    <source>
        <dbReference type="Google" id="ProtNLM"/>
    </source>
</evidence>
<reference evidence="2 3" key="1">
    <citation type="submission" date="2018-06" db="EMBL/GenBank/DDBJ databases">
        <title>OYT1 Genome Sequencing.</title>
        <authorList>
            <person name="Kato S."/>
            <person name="Itoh T."/>
            <person name="Ohkuma M."/>
        </authorList>
    </citation>
    <scope>NUCLEOTIDE SEQUENCE [LARGE SCALE GENOMIC DNA]</scope>
    <source>
        <strain evidence="2 3">OYT1</strain>
    </source>
</reference>
<protein>
    <recommendedName>
        <fullName evidence="4">DUF1634 domain-containing protein</fullName>
    </recommendedName>
</protein>
<keyword evidence="1" id="KW-0472">Membrane</keyword>
<sequence length="133" mass="14258">MSQNFPEQQHYSTLLNWGSRSGLAILVVSFAAYVTGFLPAHIPLDQLPQVWSLPSGQFIQQTGAPTGWGWLGRIGEGDYAAILGIAWLSGCSLLPLLAVIPIYLGRRDRVFATICAVEIAILLLAASGILAAH</sequence>
<dbReference type="RefSeq" id="WP_062626130.1">
    <property type="nucleotide sequence ID" value="NZ_AP018738.1"/>
</dbReference>
<organism evidence="2 3">
    <name type="scientific">Ferriphaselus amnicola</name>
    <dbReference type="NCBI Taxonomy" id="1188319"/>
    <lineage>
        <taxon>Bacteria</taxon>
        <taxon>Pseudomonadati</taxon>
        <taxon>Pseudomonadota</taxon>
        <taxon>Betaproteobacteria</taxon>
        <taxon>Nitrosomonadales</taxon>
        <taxon>Gallionellaceae</taxon>
        <taxon>Ferriphaselus</taxon>
    </lineage>
</organism>
<dbReference type="AlphaFoldDB" id="A0A2Z6GDM8"/>
<name>A0A2Z6GDM8_9PROT</name>
<keyword evidence="3" id="KW-1185">Reference proteome</keyword>
<feature type="transmembrane region" description="Helical" evidence="1">
    <location>
        <begin position="110"/>
        <end position="132"/>
    </location>
</feature>
<feature type="transmembrane region" description="Helical" evidence="1">
    <location>
        <begin position="21"/>
        <end position="42"/>
    </location>
</feature>
<evidence type="ECO:0000313" key="2">
    <source>
        <dbReference type="EMBL" id="BBE51462.1"/>
    </source>
</evidence>
<dbReference type="EMBL" id="AP018738">
    <property type="protein sequence ID" value="BBE51462.1"/>
    <property type="molecule type" value="Genomic_DNA"/>
</dbReference>